<keyword evidence="4 12" id="KW-0285">Flavoprotein</keyword>
<dbReference type="Pfam" id="PF01207">
    <property type="entry name" value="Dus"/>
    <property type="match status" value="1"/>
</dbReference>
<evidence type="ECO:0000256" key="5">
    <source>
        <dbReference type="ARBA" id="ARBA00022643"/>
    </source>
</evidence>
<evidence type="ECO:0000256" key="3">
    <source>
        <dbReference type="ARBA" id="ARBA00022555"/>
    </source>
</evidence>
<comment type="similarity">
    <text evidence="12">Belongs to the dus family.</text>
</comment>
<evidence type="ECO:0000259" key="13">
    <source>
        <dbReference type="Pfam" id="PF01207"/>
    </source>
</evidence>
<gene>
    <name evidence="14" type="ORF">SAMN02745911_0980</name>
</gene>
<evidence type="ECO:0000256" key="10">
    <source>
        <dbReference type="ARBA" id="ARBA00048205"/>
    </source>
</evidence>
<protein>
    <recommendedName>
        <fullName evidence="12">tRNA-dihydrouridine synthase</fullName>
        <ecNumber evidence="12">1.3.1.-</ecNumber>
    </recommendedName>
</protein>
<keyword evidence="8" id="KW-0694">RNA-binding</keyword>
<dbReference type="EMBL" id="FQZC01000001">
    <property type="protein sequence ID" value="SHI72902.1"/>
    <property type="molecule type" value="Genomic_DNA"/>
</dbReference>
<dbReference type="SUPFAM" id="SSF51395">
    <property type="entry name" value="FMN-linked oxidoreductases"/>
    <property type="match status" value="1"/>
</dbReference>
<feature type="domain" description="DUS-like FMN-binding" evidence="13">
    <location>
        <begin position="26"/>
        <end position="298"/>
    </location>
</feature>
<dbReference type="PIRSF" id="PIRSF006621">
    <property type="entry name" value="Dus"/>
    <property type="match status" value="1"/>
</dbReference>
<dbReference type="InterPro" id="IPR001269">
    <property type="entry name" value="DUS_fam"/>
</dbReference>
<evidence type="ECO:0000313" key="15">
    <source>
        <dbReference type="Proteomes" id="UP000184290"/>
    </source>
</evidence>
<keyword evidence="15" id="KW-1185">Reference proteome</keyword>
<comment type="caution">
    <text evidence="14">The sequence shown here is derived from an EMBL/GenBank/DDBJ whole genome shotgun (WGS) entry which is preliminary data.</text>
</comment>
<comment type="catalytic activity">
    <reaction evidence="11">
        <text>a 5,6-dihydrouridine in tRNA + NAD(+) = a uridine in tRNA + NADH + H(+)</text>
        <dbReference type="Rhea" id="RHEA:54452"/>
        <dbReference type="Rhea" id="RHEA-COMP:13339"/>
        <dbReference type="Rhea" id="RHEA-COMP:13887"/>
        <dbReference type="ChEBI" id="CHEBI:15378"/>
        <dbReference type="ChEBI" id="CHEBI:57540"/>
        <dbReference type="ChEBI" id="CHEBI:57945"/>
        <dbReference type="ChEBI" id="CHEBI:65315"/>
        <dbReference type="ChEBI" id="CHEBI:74443"/>
    </reaction>
</comment>
<dbReference type="Gene3D" id="3.20.20.70">
    <property type="entry name" value="Aldolase class I"/>
    <property type="match status" value="1"/>
</dbReference>
<evidence type="ECO:0000256" key="8">
    <source>
        <dbReference type="ARBA" id="ARBA00022884"/>
    </source>
</evidence>
<dbReference type="PANTHER" id="PTHR45846:SF1">
    <property type="entry name" value="TRNA-DIHYDROURIDINE(47) SYNTHASE [NAD(P)(+)]-LIKE"/>
    <property type="match status" value="1"/>
</dbReference>
<dbReference type="InterPro" id="IPR018517">
    <property type="entry name" value="tRNA_hU_synthase_CS"/>
</dbReference>
<comment type="cofactor">
    <cofactor evidence="1 12">
        <name>FMN</name>
        <dbReference type="ChEBI" id="CHEBI:58210"/>
    </cofactor>
</comment>
<evidence type="ECO:0000256" key="4">
    <source>
        <dbReference type="ARBA" id="ARBA00022630"/>
    </source>
</evidence>
<evidence type="ECO:0000256" key="6">
    <source>
        <dbReference type="ARBA" id="ARBA00022694"/>
    </source>
</evidence>
<evidence type="ECO:0000256" key="12">
    <source>
        <dbReference type="PIRNR" id="PIRNR006621"/>
    </source>
</evidence>
<evidence type="ECO:0000313" key="14">
    <source>
        <dbReference type="EMBL" id="SHI72902.1"/>
    </source>
</evidence>
<name>A0ABY1I7H5_9HYPH</name>
<keyword evidence="9 12" id="KW-0560">Oxidoreductase</keyword>
<evidence type="ECO:0000256" key="7">
    <source>
        <dbReference type="ARBA" id="ARBA00022857"/>
    </source>
</evidence>
<evidence type="ECO:0000256" key="1">
    <source>
        <dbReference type="ARBA" id="ARBA00001917"/>
    </source>
</evidence>
<keyword evidence="5 12" id="KW-0288">FMN</keyword>
<dbReference type="InterPro" id="IPR024036">
    <property type="entry name" value="tRNA-dHydroUridine_Synthase_C"/>
</dbReference>
<dbReference type="PROSITE" id="PS01136">
    <property type="entry name" value="UPF0034"/>
    <property type="match status" value="1"/>
</dbReference>
<dbReference type="InterPro" id="IPR013785">
    <property type="entry name" value="Aldolase_TIM"/>
</dbReference>
<dbReference type="InterPro" id="IPR035587">
    <property type="entry name" value="DUS-like_FMN-bd"/>
</dbReference>
<dbReference type="PANTHER" id="PTHR45846">
    <property type="entry name" value="TRNA-DIHYDROURIDINE(47) SYNTHASE [NAD(P)(+)]-LIKE"/>
    <property type="match status" value="1"/>
</dbReference>
<keyword evidence="6 12" id="KW-0819">tRNA processing</keyword>
<keyword evidence="7" id="KW-0521">NADP</keyword>
<dbReference type="Proteomes" id="UP000184290">
    <property type="component" value="Unassembled WGS sequence"/>
</dbReference>
<dbReference type="CDD" id="cd02801">
    <property type="entry name" value="DUS_like_FMN"/>
    <property type="match status" value="1"/>
</dbReference>
<evidence type="ECO:0000256" key="9">
    <source>
        <dbReference type="ARBA" id="ARBA00023002"/>
    </source>
</evidence>
<organism evidence="14 15">
    <name type="scientific">Aureimonas altamirensis DSM 21988</name>
    <dbReference type="NCBI Taxonomy" id="1121026"/>
    <lineage>
        <taxon>Bacteria</taxon>
        <taxon>Pseudomonadati</taxon>
        <taxon>Pseudomonadota</taxon>
        <taxon>Alphaproteobacteria</taxon>
        <taxon>Hyphomicrobiales</taxon>
        <taxon>Aurantimonadaceae</taxon>
        <taxon>Aureimonas</taxon>
    </lineage>
</organism>
<accession>A0ABY1I7H5</accession>
<evidence type="ECO:0000256" key="2">
    <source>
        <dbReference type="ARBA" id="ARBA00002790"/>
    </source>
</evidence>
<comment type="function">
    <text evidence="2 12">Catalyzes the synthesis of 5,6-dihydrouridine (D), a modified base found in the D-loop of most tRNAs, via the reduction of the C5-C6 double bond in target uridines.</text>
</comment>
<reference evidence="14 15" key="1">
    <citation type="submission" date="2016-11" db="EMBL/GenBank/DDBJ databases">
        <authorList>
            <person name="Varghese N."/>
            <person name="Submissions S."/>
        </authorList>
    </citation>
    <scope>NUCLEOTIDE SEQUENCE [LARGE SCALE GENOMIC DNA]</scope>
    <source>
        <strain evidence="14 15">DSM 21988</strain>
    </source>
</reference>
<keyword evidence="3" id="KW-0820">tRNA-binding</keyword>
<comment type="catalytic activity">
    <reaction evidence="10">
        <text>a 5,6-dihydrouridine in tRNA + NADP(+) = a uridine in tRNA + NADPH + H(+)</text>
        <dbReference type="Rhea" id="RHEA:23624"/>
        <dbReference type="Rhea" id="RHEA-COMP:13339"/>
        <dbReference type="Rhea" id="RHEA-COMP:13887"/>
        <dbReference type="ChEBI" id="CHEBI:15378"/>
        <dbReference type="ChEBI" id="CHEBI:57783"/>
        <dbReference type="ChEBI" id="CHEBI:58349"/>
        <dbReference type="ChEBI" id="CHEBI:65315"/>
        <dbReference type="ChEBI" id="CHEBI:74443"/>
    </reaction>
</comment>
<evidence type="ECO:0000256" key="11">
    <source>
        <dbReference type="ARBA" id="ARBA00048802"/>
    </source>
</evidence>
<proteinExistence type="inferred from homology"/>
<sequence>MIPAGARMGTARLSLGGRDFGAPVLCAPLSGITDVPFRRLLRRLGAGLVFSEMVASGELMRGTRESLLRVMADGAGLRAVQLAGRDPAMMRAAAERLAGEGADLIDINFGCPAKKVVGGQCGSALMREPELAARLMAATLEGAGSVPVSVKMRLGWSRGSLNAAEIAGAAASIGLAMVTVHGRTRDQFYEGCADWAAVAPVRQAIDLPLVVNGDIQTPADIETALCASGADAVMVGRALCGRPWLIGLMTGALTPHDLQALALDELVAEHYEAMIDHYGEATGVRHARKHLGWYLDRVAIRQGGAMAAERAALMSAREAPAVVRLIGDIFGGIRLCDLETTQSMYLEKAA</sequence>
<dbReference type="EC" id="1.3.1.-" evidence="12"/>
<dbReference type="Gene3D" id="1.10.1200.80">
    <property type="entry name" value="Putative flavin oxidoreducatase, domain 2"/>
    <property type="match status" value="1"/>
</dbReference>